<keyword evidence="2" id="KW-1185">Reference proteome</keyword>
<dbReference type="Proteomes" id="UP001371305">
    <property type="component" value="Unassembled WGS sequence"/>
</dbReference>
<dbReference type="Pfam" id="PF22352">
    <property type="entry name" value="K319L-like_PKD"/>
    <property type="match status" value="1"/>
</dbReference>
<name>A0ABU9AZG7_9BACT</name>
<comment type="caution">
    <text evidence="1">The sequence shown here is derived from an EMBL/GenBank/DDBJ whole genome shotgun (WGS) entry which is preliminary data.</text>
</comment>
<dbReference type="RefSeq" id="WP_341406823.1">
    <property type="nucleotide sequence ID" value="NZ_JBBUKT010000009.1"/>
</dbReference>
<evidence type="ECO:0000313" key="2">
    <source>
        <dbReference type="Proteomes" id="UP001371305"/>
    </source>
</evidence>
<sequence>MRRVLGLLLIPGLVCAERINQEGRILGDVPTVTQSVLFNTPQADAVVSAMQIMPRDNPWNEDISTRPVLSNSPQMITKIGSELASDRQNLRLFEEMNYVLVPESQPKIPISFFEYDDESDLDGGTIPVGLYPIPTNLPVETWPTGTGSMTLEDWQADDDDSDRHSITVKPGSGFIWETWMTKRIGTSWEAANGAKFSLNSNALRPAGWTSGDAAGLPMFPALVRYDECQRGMVEHAMRIVVAHTRRAYIYPATHHASKPDTTDANTPAMGQRLRLKADFVIPTSWTIQEKAVALGLKKYGAFVADNGGFFSISITPDDRYPSGCFNHLKTLLVTNFEVIQTTGATEGPRSAGTLTANAGPDVSVTTGSNANLSGVVTSTLVSTVQWKLYSGPATVTFGNASQAITTATFPVPGTYTLMLSAKDGVHTPAYDAVKVEVTLPVTVTRVGGDIRVSFPSVSGHNYRVERSGDLSAWQAVGANVPGTGGMLQVTHTGASGAKQFYRVVVLD</sequence>
<dbReference type="Gene3D" id="2.60.40.10">
    <property type="entry name" value="Immunoglobulins"/>
    <property type="match status" value="1"/>
</dbReference>
<dbReference type="EMBL" id="JBBUKT010000009">
    <property type="protein sequence ID" value="MEK7953061.1"/>
    <property type="molecule type" value="Genomic_DNA"/>
</dbReference>
<gene>
    <name evidence="1" type="ORF">WKV53_21280</name>
</gene>
<protein>
    <recommendedName>
        <fullName evidence="3">PKD domain-containing protein</fullName>
    </recommendedName>
</protein>
<reference evidence="1 2" key="1">
    <citation type="submission" date="2024-04" db="EMBL/GenBank/DDBJ databases">
        <title>Luteolibacter sp. isolated from soil.</title>
        <authorList>
            <person name="An J."/>
        </authorList>
    </citation>
    <scope>NUCLEOTIDE SEQUENCE [LARGE SCALE GENOMIC DNA]</scope>
    <source>
        <strain evidence="1 2">Y139</strain>
    </source>
</reference>
<accession>A0ABU9AZG7</accession>
<evidence type="ECO:0000313" key="1">
    <source>
        <dbReference type="EMBL" id="MEK7953061.1"/>
    </source>
</evidence>
<proteinExistence type="predicted"/>
<organism evidence="1 2">
    <name type="scientific">Luteolibacter soli</name>
    <dbReference type="NCBI Taxonomy" id="3135280"/>
    <lineage>
        <taxon>Bacteria</taxon>
        <taxon>Pseudomonadati</taxon>
        <taxon>Verrucomicrobiota</taxon>
        <taxon>Verrucomicrobiia</taxon>
        <taxon>Verrucomicrobiales</taxon>
        <taxon>Verrucomicrobiaceae</taxon>
        <taxon>Luteolibacter</taxon>
    </lineage>
</organism>
<evidence type="ECO:0008006" key="3">
    <source>
        <dbReference type="Google" id="ProtNLM"/>
    </source>
</evidence>
<dbReference type="InterPro" id="IPR013783">
    <property type="entry name" value="Ig-like_fold"/>
</dbReference>